<dbReference type="SUPFAM" id="SSF46785">
    <property type="entry name" value="Winged helix' DNA-binding domain"/>
    <property type="match status" value="1"/>
</dbReference>
<sequence>MSIRHLRIFITVASLQNMSAAAEQLFITQPSVSQAIKELEQYYGVRLFERLSKKLYLTQSGEALLKYATHLIQSFDEMETMMKNKSDVISLRIGASITVGGSLINRILNEFNEQHPKIKTQVMIRNTRKIERLLLSSKLDVALVEGKVSSKDLISKSVYEDQLILVVGKQHPFYGCDKLSIYDLQGQDIIAREEGSGTKIIFDNILKEYRVDVFERWSSSDTLSIKQAAIQSRGIAILSSLVVEEDLKKGTLHKIALEEVSLSREIYVVYHKNKFLSDSLKYFLDCLH</sequence>
<dbReference type="Gene3D" id="3.40.190.290">
    <property type="match status" value="1"/>
</dbReference>
<reference evidence="6" key="1">
    <citation type="journal article" date="2024" name="Int. J. Syst. Evol. Microbiol.">
        <title>Turicibacter faecis sp. nov., isolated from faeces of heart failure mouse model.</title>
        <authorList>
            <person name="Imamura Y."/>
            <person name="Motooka D."/>
            <person name="Nakajima Y."/>
            <person name="Ito S."/>
            <person name="Kitakaze M."/>
            <person name="Iida T."/>
            <person name="Nakamura S."/>
        </authorList>
    </citation>
    <scope>NUCLEOTIDE SEQUENCE</scope>
    <source>
        <strain evidence="6">TC023</strain>
    </source>
</reference>
<dbReference type="RefSeq" id="WP_161831937.1">
    <property type="nucleotide sequence ID" value="NZ_AP028127.1"/>
</dbReference>
<dbReference type="InterPro" id="IPR000847">
    <property type="entry name" value="LysR_HTH_N"/>
</dbReference>
<evidence type="ECO:0000256" key="3">
    <source>
        <dbReference type="ARBA" id="ARBA00023125"/>
    </source>
</evidence>
<dbReference type="Pfam" id="PF00126">
    <property type="entry name" value="HTH_1"/>
    <property type="match status" value="1"/>
</dbReference>
<dbReference type="EMBL" id="AP028127">
    <property type="protein sequence ID" value="BEH90248.1"/>
    <property type="molecule type" value="Genomic_DNA"/>
</dbReference>
<evidence type="ECO:0000313" key="6">
    <source>
        <dbReference type="EMBL" id="BEH90248.1"/>
    </source>
</evidence>
<gene>
    <name evidence="6" type="ORF">T23_03500</name>
</gene>
<dbReference type="PANTHER" id="PTHR30126:SF39">
    <property type="entry name" value="HTH-TYPE TRANSCRIPTIONAL REGULATOR CYSL"/>
    <property type="match status" value="1"/>
</dbReference>
<feature type="domain" description="HTH lysR-type" evidence="5">
    <location>
        <begin position="1"/>
        <end position="58"/>
    </location>
</feature>
<dbReference type="SUPFAM" id="SSF53850">
    <property type="entry name" value="Periplasmic binding protein-like II"/>
    <property type="match status" value="1"/>
</dbReference>
<dbReference type="PRINTS" id="PR00039">
    <property type="entry name" value="HTHLYSR"/>
</dbReference>
<evidence type="ECO:0000313" key="7">
    <source>
        <dbReference type="Proteomes" id="UP001432099"/>
    </source>
</evidence>
<keyword evidence="3" id="KW-0238">DNA-binding</keyword>
<evidence type="ECO:0000256" key="1">
    <source>
        <dbReference type="ARBA" id="ARBA00009437"/>
    </source>
</evidence>
<evidence type="ECO:0000259" key="5">
    <source>
        <dbReference type="PROSITE" id="PS50931"/>
    </source>
</evidence>
<name>A0ABN6Z8Y8_9FIRM</name>
<dbReference type="InterPro" id="IPR036390">
    <property type="entry name" value="WH_DNA-bd_sf"/>
</dbReference>
<organism evidence="6 7">
    <name type="scientific">Turicibacter faecis</name>
    <dbReference type="NCBI Taxonomy" id="2963365"/>
    <lineage>
        <taxon>Bacteria</taxon>
        <taxon>Bacillati</taxon>
        <taxon>Bacillota</taxon>
        <taxon>Erysipelotrichia</taxon>
        <taxon>Erysipelotrichales</taxon>
        <taxon>Turicibacteraceae</taxon>
        <taxon>Turicibacter</taxon>
    </lineage>
</organism>
<dbReference type="InterPro" id="IPR005119">
    <property type="entry name" value="LysR_subst-bd"/>
</dbReference>
<evidence type="ECO:0000256" key="4">
    <source>
        <dbReference type="ARBA" id="ARBA00023163"/>
    </source>
</evidence>
<protein>
    <submittedName>
        <fullName evidence="6">LysR family transcriptional regulator</fullName>
    </submittedName>
</protein>
<dbReference type="PANTHER" id="PTHR30126">
    <property type="entry name" value="HTH-TYPE TRANSCRIPTIONAL REGULATOR"/>
    <property type="match status" value="1"/>
</dbReference>
<dbReference type="PROSITE" id="PS50931">
    <property type="entry name" value="HTH_LYSR"/>
    <property type="match status" value="1"/>
</dbReference>
<dbReference type="InterPro" id="IPR036388">
    <property type="entry name" value="WH-like_DNA-bd_sf"/>
</dbReference>
<keyword evidence="2" id="KW-0805">Transcription regulation</keyword>
<keyword evidence="4" id="KW-0804">Transcription</keyword>
<dbReference type="Proteomes" id="UP001432099">
    <property type="component" value="Chromosome"/>
</dbReference>
<dbReference type="Gene3D" id="1.10.10.10">
    <property type="entry name" value="Winged helix-like DNA-binding domain superfamily/Winged helix DNA-binding domain"/>
    <property type="match status" value="1"/>
</dbReference>
<dbReference type="Pfam" id="PF03466">
    <property type="entry name" value="LysR_substrate"/>
    <property type="match status" value="1"/>
</dbReference>
<evidence type="ECO:0000256" key="2">
    <source>
        <dbReference type="ARBA" id="ARBA00023015"/>
    </source>
</evidence>
<proteinExistence type="inferred from homology"/>
<comment type="similarity">
    <text evidence="1">Belongs to the LysR transcriptional regulatory family.</text>
</comment>
<accession>A0ABN6Z8Y8</accession>
<keyword evidence="7" id="KW-1185">Reference proteome</keyword>